<sequence>MSCPKLILPINGKPLGSISLEIALNSQLDKVIVVANKEDPLTWLSTHVLAGHSKCILRRCKYSSDGQAASLKCGLKTAQDLQVDAVMILLADQPFISEKLLNRLITLVLHKN</sequence>
<organism evidence="2 3">
    <name type="scientific">Halalkalibacter alkalisediminis</name>
    <dbReference type="NCBI Taxonomy" id="935616"/>
    <lineage>
        <taxon>Bacteria</taxon>
        <taxon>Bacillati</taxon>
        <taxon>Bacillota</taxon>
        <taxon>Bacilli</taxon>
        <taxon>Bacillales</taxon>
        <taxon>Bacillaceae</taxon>
        <taxon>Halalkalibacter</taxon>
    </lineage>
</organism>
<protein>
    <submittedName>
        <fullName evidence="2">NTP transferase domain-containing protein</fullName>
    </submittedName>
</protein>
<dbReference type="SUPFAM" id="SSF53448">
    <property type="entry name" value="Nucleotide-diphospho-sugar transferases"/>
    <property type="match status" value="1"/>
</dbReference>
<dbReference type="EMBL" id="JBHLTR010000018">
    <property type="protein sequence ID" value="MFC0560261.1"/>
    <property type="molecule type" value="Genomic_DNA"/>
</dbReference>
<evidence type="ECO:0000313" key="3">
    <source>
        <dbReference type="Proteomes" id="UP001589833"/>
    </source>
</evidence>
<feature type="domain" description="MobA-like NTP transferase" evidence="1">
    <location>
        <begin position="4"/>
        <end position="107"/>
    </location>
</feature>
<dbReference type="Proteomes" id="UP001589833">
    <property type="component" value="Unassembled WGS sequence"/>
</dbReference>
<dbReference type="GO" id="GO:0016740">
    <property type="term" value="F:transferase activity"/>
    <property type="evidence" value="ECO:0007669"/>
    <property type="project" value="UniProtKB-KW"/>
</dbReference>
<dbReference type="InterPro" id="IPR025877">
    <property type="entry name" value="MobA-like_NTP_Trfase"/>
</dbReference>
<accession>A0ABV6NHQ2</accession>
<dbReference type="PANTHER" id="PTHR43777">
    <property type="entry name" value="MOLYBDENUM COFACTOR CYTIDYLYLTRANSFERASE"/>
    <property type="match status" value="1"/>
</dbReference>
<dbReference type="Gene3D" id="3.90.550.10">
    <property type="entry name" value="Spore Coat Polysaccharide Biosynthesis Protein SpsA, Chain A"/>
    <property type="match status" value="1"/>
</dbReference>
<evidence type="ECO:0000259" key="1">
    <source>
        <dbReference type="Pfam" id="PF12804"/>
    </source>
</evidence>
<keyword evidence="3" id="KW-1185">Reference proteome</keyword>
<dbReference type="PANTHER" id="PTHR43777:SF1">
    <property type="entry name" value="MOLYBDENUM COFACTOR CYTIDYLYLTRANSFERASE"/>
    <property type="match status" value="1"/>
</dbReference>
<name>A0ABV6NHQ2_9BACI</name>
<dbReference type="InterPro" id="IPR029044">
    <property type="entry name" value="Nucleotide-diphossugar_trans"/>
</dbReference>
<proteinExistence type="predicted"/>
<dbReference type="Pfam" id="PF12804">
    <property type="entry name" value="NTP_transf_3"/>
    <property type="match status" value="1"/>
</dbReference>
<keyword evidence="2" id="KW-0808">Transferase</keyword>
<reference evidence="2 3" key="1">
    <citation type="submission" date="2024-09" db="EMBL/GenBank/DDBJ databases">
        <authorList>
            <person name="Sun Q."/>
            <person name="Mori K."/>
        </authorList>
    </citation>
    <scope>NUCLEOTIDE SEQUENCE [LARGE SCALE GENOMIC DNA]</scope>
    <source>
        <strain evidence="2 3">NCAIM B.02301</strain>
    </source>
</reference>
<gene>
    <name evidence="2" type="ORF">ACFFH4_14575</name>
</gene>
<comment type="caution">
    <text evidence="2">The sequence shown here is derived from an EMBL/GenBank/DDBJ whole genome shotgun (WGS) entry which is preliminary data.</text>
</comment>
<evidence type="ECO:0000313" key="2">
    <source>
        <dbReference type="EMBL" id="MFC0560261.1"/>
    </source>
</evidence>